<organism evidence="1 2">
    <name type="scientific">Bradyrhizobium erythrophlei</name>
    <dbReference type="NCBI Taxonomy" id="1437360"/>
    <lineage>
        <taxon>Bacteria</taxon>
        <taxon>Pseudomonadati</taxon>
        <taxon>Pseudomonadota</taxon>
        <taxon>Alphaproteobacteria</taxon>
        <taxon>Hyphomicrobiales</taxon>
        <taxon>Nitrobacteraceae</taxon>
        <taxon>Bradyrhizobium</taxon>
    </lineage>
</organism>
<protein>
    <submittedName>
        <fullName evidence="1">Uncharacterized protein</fullName>
    </submittedName>
</protein>
<proteinExistence type="predicted"/>
<evidence type="ECO:0000313" key="2">
    <source>
        <dbReference type="Proteomes" id="UP000189796"/>
    </source>
</evidence>
<name>A0A1M5Y209_9BRAD</name>
<reference evidence="1 2" key="1">
    <citation type="submission" date="2016-11" db="EMBL/GenBank/DDBJ databases">
        <authorList>
            <person name="Jaros S."/>
            <person name="Januszkiewicz K."/>
            <person name="Wedrychowicz H."/>
        </authorList>
    </citation>
    <scope>NUCLEOTIDE SEQUENCE [LARGE SCALE GENOMIC DNA]</scope>
    <source>
        <strain evidence="1 2">GAS138</strain>
    </source>
</reference>
<sequence length="50" mass="4974">MKIVALLFAFVLTGCTGDRLKTETNPTAVALSAPPVAAALAATVMAATAI</sequence>
<dbReference type="Proteomes" id="UP000189796">
    <property type="component" value="Chromosome I"/>
</dbReference>
<accession>A0A1M5Y209</accession>
<dbReference type="RefSeq" id="WP_154072736.1">
    <property type="nucleotide sequence ID" value="NZ_LT670817.1"/>
</dbReference>
<gene>
    <name evidence="1" type="ORF">SAMN05443248_7850</name>
</gene>
<dbReference type="PROSITE" id="PS51257">
    <property type="entry name" value="PROKAR_LIPOPROTEIN"/>
    <property type="match status" value="1"/>
</dbReference>
<dbReference type="EMBL" id="LT670817">
    <property type="protein sequence ID" value="SHI06111.1"/>
    <property type="molecule type" value="Genomic_DNA"/>
</dbReference>
<dbReference type="AlphaFoldDB" id="A0A1M5Y209"/>
<evidence type="ECO:0000313" key="1">
    <source>
        <dbReference type="EMBL" id="SHI06111.1"/>
    </source>
</evidence>